<evidence type="ECO:0000259" key="9">
    <source>
        <dbReference type="PROSITE" id="PS50928"/>
    </source>
</evidence>
<feature type="transmembrane region" description="Helical" evidence="8">
    <location>
        <begin position="476"/>
        <end position="497"/>
    </location>
</feature>
<dbReference type="SUPFAM" id="SSF161098">
    <property type="entry name" value="MetI-like"/>
    <property type="match status" value="2"/>
</dbReference>
<feature type="domain" description="ABC transmembrane type-1" evidence="9">
    <location>
        <begin position="346"/>
        <end position="539"/>
    </location>
</feature>
<dbReference type="InterPro" id="IPR000515">
    <property type="entry name" value="MetI-like"/>
</dbReference>
<feature type="transmembrane region" description="Helical" evidence="8">
    <location>
        <begin position="196"/>
        <end position="218"/>
    </location>
</feature>
<evidence type="ECO:0000313" key="11">
    <source>
        <dbReference type="Proteomes" id="UP001501343"/>
    </source>
</evidence>
<feature type="domain" description="ABC transmembrane type-1" evidence="9">
    <location>
        <begin position="51"/>
        <end position="263"/>
    </location>
</feature>
<evidence type="ECO:0000256" key="6">
    <source>
        <dbReference type="ARBA" id="ARBA00022989"/>
    </source>
</evidence>
<comment type="subcellular location">
    <subcellularLocation>
        <location evidence="1">Cell inner membrane</location>
        <topology evidence="1">Multi-pass membrane protein</topology>
    </subcellularLocation>
    <subcellularLocation>
        <location evidence="8">Cell membrane</location>
        <topology evidence="8">Multi-pass membrane protein</topology>
    </subcellularLocation>
</comment>
<feature type="transmembrane region" description="Helical" evidence="8">
    <location>
        <begin position="7"/>
        <end position="31"/>
    </location>
</feature>
<dbReference type="CDD" id="cd06261">
    <property type="entry name" value="TM_PBP2"/>
    <property type="match status" value="2"/>
</dbReference>
<keyword evidence="7 8" id="KW-0472">Membrane</keyword>
<dbReference type="PANTHER" id="PTHR43357:SF4">
    <property type="entry name" value="INNER MEMBRANE ABC TRANSPORTER PERMEASE PROTEIN YDCV"/>
    <property type="match status" value="1"/>
</dbReference>
<evidence type="ECO:0000256" key="5">
    <source>
        <dbReference type="ARBA" id="ARBA00022692"/>
    </source>
</evidence>
<sequence length="551" mass="58761">MPKASVLWYVIAALAVLAVVLPVALFYAQAFQDGGRAIQDMLALPRFGQTLFTTIALAFGSTVIAVVVAVAMAVLVQRVPARYRGIAAMIPLLPLIVPQVALIIGWVFIFAPTVGYGNTLLRQLPFFSGLTEGPLNVYSTEAIIIITGLDLAGIAYTMVSARFQEIRGSLEAAARLSGASRFTAFRTITLPLLRPALLAGAVTTFLLGLGQFTAPLLLGGRAGIDVLTTEIFRVRENFPIDYPLTAAIGLPLIAIGIISIVFQRVSLGDQRRYASQGSIGGVPSQETSIWAFVAIVAYALVTIALPLIGLGLVAFSRFWNGDLGQIQFTLDHVIDGLTDPQLLSAVQNTVVFSLGAILVAIPLGFIGAMAMTAAFRAPRFAQYALDLAFVTPLAVPRAVLGIAVMFIFLQPPFNLFGSPWLFVIGYIYIVLPFALRAQHSSLLGVDPRLYEAARVSGAGYFRTLFGIALPLARRGVAAAATVMFILLSHDFAVSVMLRTPRVHVMGTLLYDTWTTGVYPEVAVLALVITAVTGVGVALTLLVGGRNALEKL</sequence>
<feature type="transmembrane region" description="Helical" evidence="8">
    <location>
        <begin position="387"/>
        <end position="409"/>
    </location>
</feature>
<keyword evidence="2 8" id="KW-0813">Transport</keyword>
<comment type="caution">
    <text evidence="10">The sequence shown here is derived from an EMBL/GenBank/DDBJ whole genome shotgun (WGS) entry which is preliminary data.</text>
</comment>
<organism evidence="10 11">
    <name type="scientific">Microbacterium aoyamense</name>
    <dbReference type="NCBI Taxonomy" id="344166"/>
    <lineage>
        <taxon>Bacteria</taxon>
        <taxon>Bacillati</taxon>
        <taxon>Actinomycetota</taxon>
        <taxon>Actinomycetes</taxon>
        <taxon>Micrococcales</taxon>
        <taxon>Microbacteriaceae</taxon>
        <taxon>Microbacterium</taxon>
    </lineage>
</organism>
<dbReference type="Pfam" id="PF00528">
    <property type="entry name" value="BPD_transp_1"/>
    <property type="match status" value="2"/>
</dbReference>
<feature type="transmembrane region" description="Helical" evidence="8">
    <location>
        <begin position="88"/>
        <end position="115"/>
    </location>
</feature>
<evidence type="ECO:0000256" key="4">
    <source>
        <dbReference type="ARBA" id="ARBA00022519"/>
    </source>
</evidence>
<evidence type="ECO:0000256" key="3">
    <source>
        <dbReference type="ARBA" id="ARBA00022475"/>
    </source>
</evidence>
<feature type="transmembrane region" description="Helical" evidence="8">
    <location>
        <begin position="135"/>
        <end position="159"/>
    </location>
</feature>
<keyword evidence="4" id="KW-0997">Cell inner membrane</keyword>
<dbReference type="InterPro" id="IPR035906">
    <property type="entry name" value="MetI-like_sf"/>
</dbReference>
<evidence type="ECO:0000256" key="8">
    <source>
        <dbReference type="RuleBase" id="RU363032"/>
    </source>
</evidence>
<dbReference type="Gene3D" id="1.10.3720.10">
    <property type="entry name" value="MetI-like"/>
    <property type="match status" value="2"/>
</dbReference>
<dbReference type="PROSITE" id="PS50928">
    <property type="entry name" value="ABC_TM1"/>
    <property type="match status" value="2"/>
</dbReference>
<proteinExistence type="inferred from homology"/>
<protein>
    <submittedName>
        <fullName evidence="10">Iron ABC transporter permease</fullName>
    </submittedName>
</protein>
<feature type="transmembrane region" description="Helical" evidence="8">
    <location>
        <begin position="415"/>
        <end position="435"/>
    </location>
</feature>
<name>A0ABN2PB82_9MICO</name>
<keyword evidence="3" id="KW-1003">Cell membrane</keyword>
<dbReference type="EMBL" id="BAAAOF010000002">
    <property type="protein sequence ID" value="GAA1917291.1"/>
    <property type="molecule type" value="Genomic_DNA"/>
</dbReference>
<feature type="transmembrane region" description="Helical" evidence="8">
    <location>
        <begin position="51"/>
        <end position="76"/>
    </location>
</feature>
<keyword evidence="5 8" id="KW-0812">Transmembrane</keyword>
<accession>A0ABN2PB82</accession>
<keyword evidence="6 8" id="KW-1133">Transmembrane helix</keyword>
<dbReference type="Proteomes" id="UP001501343">
    <property type="component" value="Unassembled WGS sequence"/>
</dbReference>
<gene>
    <name evidence="10" type="ORF">GCM10009775_07150</name>
</gene>
<feature type="transmembrane region" description="Helical" evidence="8">
    <location>
        <begin position="517"/>
        <end position="542"/>
    </location>
</feature>
<keyword evidence="11" id="KW-1185">Reference proteome</keyword>
<evidence type="ECO:0000256" key="7">
    <source>
        <dbReference type="ARBA" id="ARBA00023136"/>
    </source>
</evidence>
<dbReference type="PANTHER" id="PTHR43357">
    <property type="entry name" value="INNER MEMBRANE ABC TRANSPORTER PERMEASE PROTEIN YDCV"/>
    <property type="match status" value="1"/>
</dbReference>
<feature type="transmembrane region" description="Helical" evidence="8">
    <location>
        <begin position="289"/>
        <end position="315"/>
    </location>
</feature>
<feature type="transmembrane region" description="Helical" evidence="8">
    <location>
        <begin position="242"/>
        <end position="262"/>
    </location>
</feature>
<evidence type="ECO:0000256" key="1">
    <source>
        <dbReference type="ARBA" id="ARBA00004429"/>
    </source>
</evidence>
<dbReference type="RefSeq" id="WP_248145515.1">
    <property type="nucleotide sequence ID" value="NZ_BAAAOF010000002.1"/>
</dbReference>
<evidence type="ECO:0000256" key="2">
    <source>
        <dbReference type="ARBA" id="ARBA00022448"/>
    </source>
</evidence>
<feature type="transmembrane region" description="Helical" evidence="8">
    <location>
        <begin position="350"/>
        <end position="375"/>
    </location>
</feature>
<evidence type="ECO:0000313" key="10">
    <source>
        <dbReference type="EMBL" id="GAA1917291.1"/>
    </source>
</evidence>
<comment type="similarity">
    <text evidence="8">Belongs to the binding-protein-dependent transport system permease family.</text>
</comment>
<reference evidence="10 11" key="1">
    <citation type="journal article" date="2019" name="Int. J. Syst. Evol. Microbiol.">
        <title>The Global Catalogue of Microorganisms (GCM) 10K type strain sequencing project: providing services to taxonomists for standard genome sequencing and annotation.</title>
        <authorList>
            <consortium name="The Broad Institute Genomics Platform"/>
            <consortium name="The Broad Institute Genome Sequencing Center for Infectious Disease"/>
            <person name="Wu L."/>
            <person name="Ma J."/>
        </authorList>
    </citation>
    <scope>NUCLEOTIDE SEQUENCE [LARGE SCALE GENOMIC DNA]</scope>
    <source>
        <strain evidence="10 11">JCM 14900</strain>
    </source>
</reference>